<dbReference type="InterPro" id="IPR050631">
    <property type="entry name" value="PheA/TfdB_FAD_monoxygenase"/>
</dbReference>
<gene>
    <name evidence="4" type="ORF">HOP40_15160</name>
</gene>
<evidence type="ECO:0000259" key="3">
    <source>
        <dbReference type="Pfam" id="PF01494"/>
    </source>
</evidence>
<evidence type="ECO:0000256" key="2">
    <source>
        <dbReference type="ARBA" id="ARBA00023027"/>
    </source>
</evidence>
<evidence type="ECO:0000313" key="4">
    <source>
        <dbReference type="EMBL" id="QJY46992.1"/>
    </source>
</evidence>
<dbReference type="KEGG" id="pbro:HOP40_15160"/>
<proteinExistence type="predicted"/>
<dbReference type="AlphaFoldDB" id="A0A6M6JK37"/>
<dbReference type="Gene3D" id="3.30.9.20">
    <property type="match status" value="1"/>
</dbReference>
<dbReference type="PANTHER" id="PTHR43476:SF4">
    <property type="entry name" value="BLR0106 PROTEIN"/>
    <property type="match status" value="1"/>
</dbReference>
<dbReference type="Pfam" id="PF01494">
    <property type="entry name" value="FAD_binding_3"/>
    <property type="match status" value="1"/>
</dbReference>
<reference evidence="4 5" key="1">
    <citation type="submission" date="2020-05" db="EMBL/GenBank/DDBJ databases">
        <authorList>
            <person name="Mo P."/>
        </authorList>
    </citation>
    <scope>NUCLEOTIDE SEQUENCE [LARGE SCALE GENOMIC DNA]</scope>
    <source>
        <strain evidence="4 5">Gen01</strain>
    </source>
</reference>
<dbReference type="GO" id="GO:0071949">
    <property type="term" value="F:FAD binding"/>
    <property type="evidence" value="ECO:0007669"/>
    <property type="project" value="InterPro"/>
</dbReference>
<evidence type="ECO:0000313" key="5">
    <source>
        <dbReference type="Proteomes" id="UP000505377"/>
    </source>
</evidence>
<dbReference type="PANTHER" id="PTHR43476">
    <property type="entry name" value="3-(3-HYDROXY-PHENYL)PROPIONATE/3-HYDROXYCINNAMIC ACID HYDROXYLASE"/>
    <property type="match status" value="1"/>
</dbReference>
<dbReference type="InterPro" id="IPR002938">
    <property type="entry name" value="FAD-bd"/>
</dbReference>
<keyword evidence="5" id="KW-1185">Reference proteome</keyword>
<organism evidence="4 5">
    <name type="scientific">Pseudonocardia broussonetiae</name>
    <dbReference type="NCBI Taxonomy" id="2736640"/>
    <lineage>
        <taxon>Bacteria</taxon>
        <taxon>Bacillati</taxon>
        <taxon>Actinomycetota</taxon>
        <taxon>Actinomycetes</taxon>
        <taxon>Pseudonocardiales</taxon>
        <taxon>Pseudonocardiaceae</taxon>
        <taxon>Pseudonocardia</taxon>
    </lineage>
</organism>
<sequence length="408" mass="44542">MRITCVGGGPAGLYFALLARLRDPRHRVTVVERTLPDATYGWGFGYWDDLLAGLDEHDPPTAREIRAASVRWTGQQVRIRDRRPVHLGGYGYGMGRQRLLEILTRRALEVGVDVEHRREVASLDELGDADLVVLSDGHGSRLRRGRAGAFGTTEEAGATVHLWLGTAASFPSFTFAFEPTRAGWVWFHGYQYAPGASTAIVECSRATWSGLGFDALPVEEAVERLSEVFARHLGGHPLRCRPPGAGAAAAWRSFTTVGNARWHDGNVVLIGDAAHTAHFSVGSGTKLALQDAMALADVLGSGPPAGGLEAALRSYEELRRPTVVRLQGEAARSAAWFENADRHLLMAPTDVGYSLRTRRAAEVEGAAPPLRRRSLPYLLHRATQLRAGRAARRGVSALKRSYARHLRR</sequence>
<dbReference type="GO" id="GO:0004497">
    <property type="term" value="F:monooxygenase activity"/>
    <property type="evidence" value="ECO:0007669"/>
    <property type="project" value="UniProtKB-KW"/>
</dbReference>
<dbReference type="PRINTS" id="PR00420">
    <property type="entry name" value="RNGMNOXGNASE"/>
</dbReference>
<dbReference type="SUPFAM" id="SSF51905">
    <property type="entry name" value="FAD/NAD(P)-binding domain"/>
    <property type="match status" value="1"/>
</dbReference>
<protein>
    <submittedName>
        <fullName evidence="4">FAD-binding monooxygenase</fullName>
    </submittedName>
</protein>
<dbReference type="Gene3D" id="3.50.50.60">
    <property type="entry name" value="FAD/NAD(P)-binding domain"/>
    <property type="match status" value="1"/>
</dbReference>
<dbReference type="EMBL" id="CP053564">
    <property type="protein sequence ID" value="QJY46992.1"/>
    <property type="molecule type" value="Genomic_DNA"/>
</dbReference>
<keyword evidence="1" id="KW-0560">Oxidoreductase</keyword>
<keyword evidence="2" id="KW-0520">NAD</keyword>
<dbReference type="RefSeq" id="WP_172159052.1">
    <property type="nucleotide sequence ID" value="NZ_CP053564.1"/>
</dbReference>
<name>A0A6M6JK37_9PSEU</name>
<feature type="domain" description="FAD-binding" evidence="3">
    <location>
        <begin position="95"/>
        <end position="325"/>
    </location>
</feature>
<dbReference type="InterPro" id="IPR036188">
    <property type="entry name" value="FAD/NAD-bd_sf"/>
</dbReference>
<accession>A0A6M6JK37</accession>
<evidence type="ECO:0000256" key="1">
    <source>
        <dbReference type="ARBA" id="ARBA00023002"/>
    </source>
</evidence>
<dbReference type="Proteomes" id="UP000505377">
    <property type="component" value="Chromosome"/>
</dbReference>
<keyword evidence="4" id="KW-0503">Monooxygenase</keyword>